<evidence type="ECO:0000256" key="1">
    <source>
        <dbReference type="SAM" id="Phobius"/>
    </source>
</evidence>
<evidence type="ECO:0000313" key="2">
    <source>
        <dbReference type="EMBL" id="KAK2152054.1"/>
    </source>
</evidence>
<accession>A0AAD9JFN2</accession>
<keyword evidence="1" id="KW-0812">Transmembrane</keyword>
<comment type="caution">
    <text evidence="2">The sequence shown here is derived from an EMBL/GenBank/DDBJ whole genome shotgun (WGS) entry which is preliminary data.</text>
</comment>
<dbReference type="AlphaFoldDB" id="A0AAD9JFN2"/>
<protein>
    <submittedName>
        <fullName evidence="2">Uncharacterized protein</fullName>
    </submittedName>
</protein>
<keyword evidence="3" id="KW-1185">Reference proteome</keyword>
<feature type="transmembrane region" description="Helical" evidence="1">
    <location>
        <begin position="21"/>
        <end position="44"/>
    </location>
</feature>
<proteinExistence type="predicted"/>
<name>A0AAD9JFN2_RIDPI</name>
<keyword evidence="1" id="KW-0472">Membrane</keyword>
<dbReference type="Proteomes" id="UP001209878">
    <property type="component" value="Unassembled WGS sequence"/>
</dbReference>
<gene>
    <name evidence="2" type="ORF">NP493_2534g00000</name>
</gene>
<keyword evidence="1" id="KW-1133">Transmembrane helix</keyword>
<organism evidence="2 3">
    <name type="scientific">Ridgeia piscesae</name>
    <name type="common">Tubeworm</name>
    <dbReference type="NCBI Taxonomy" id="27915"/>
    <lineage>
        <taxon>Eukaryota</taxon>
        <taxon>Metazoa</taxon>
        <taxon>Spiralia</taxon>
        <taxon>Lophotrochozoa</taxon>
        <taxon>Annelida</taxon>
        <taxon>Polychaeta</taxon>
        <taxon>Sedentaria</taxon>
        <taxon>Canalipalpata</taxon>
        <taxon>Sabellida</taxon>
        <taxon>Siboglinidae</taxon>
        <taxon>Ridgeia</taxon>
    </lineage>
</organism>
<reference evidence="2" key="1">
    <citation type="journal article" date="2023" name="Mol. Biol. Evol.">
        <title>Third-Generation Sequencing Reveals the Adaptive Role of the Epigenome in Three Deep-Sea Polychaetes.</title>
        <authorList>
            <person name="Perez M."/>
            <person name="Aroh O."/>
            <person name="Sun Y."/>
            <person name="Lan Y."/>
            <person name="Juniper S.K."/>
            <person name="Young C.R."/>
            <person name="Angers B."/>
            <person name="Qian P.Y."/>
        </authorList>
    </citation>
    <scope>NUCLEOTIDE SEQUENCE</scope>
    <source>
        <strain evidence="2">R07B-5</strain>
    </source>
</reference>
<dbReference type="EMBL" id="JAODUO010002518">
    <property type="protein sequence ID" value="KAK2152054.1"/>
    <property type="molecule type" value="Genomic_DNA"/>
</dbReference>
<evidence type="ECO:0000313" key="3">
    <source>
        <dbReference type="Proteomes" id="UP001209878"/>
    </source>
</evidence>
<sequence length="54" mass="6111">MLLSGLPSIGIKYTLKKLLTLLHLTNLFAIFTTFCKIYAGMFIIQCVLCRTETI</sequence>